<dbReference type="EMBL" id="MT144679">
    <property type="protein sequence ID" value="QJH97270.1"/>
    <property type="molecule type" value="Genomic_DNA"/>
</dbReference>
<dbReference type="AlphaFoldDB" id="A0A6M3XHB4"/>
<gene>
    <name evidence="1" type="ORF">TM448B00955_0035</name>
</gene>
<evidence type="ECO:0000313" key="1">
    <source>
        <dbReference type="EMBL" id="QJH97270.1"/>
    </source>
</evidence>
<protein>
    <submittedName>
        <fullName evidence="1">Uncharacterized protein</fullName>
    </submittedName>
</protein>
<sequence>MGKRIGVVFTTLTDKQWKAFKLACVRLGRPMTEVLWEGAQELLRINEFMKEAEGGEE</sequence>
<proteinExistence type="predicted"/>
<accession>A0A6M3XHB4</accession>
<name>A0A6M3XHB4_9ZZZZ</name>
<organism evidence="1">
    <name type="scientific">viral metagenome</name>
    <dbReference type="NCBI Taxonomy" id="1070528"/>
    <lineage>
        <taxon>unclassified sequences</taxon>
        <taxon>metagenomes</taxon>
        <taxon>organismal metagenomes</taxon>
    </lineage>
</organism>
<reference evidence="1" key="1">
    <citation type="submission" date="2020-03" db="EMBL/GenBank/DDBJ databases">
        <title>The deep terrestrial virosphere.</title>
        <authorList>
            <person name="Holmfeldt K."/>
            <person name="Nilsson E."/>
            <person name="Simone D."/>
            <person name="Lopez-Fernandez M."/>
            <person name="Wu X."/>
            <person name="de Brujin I."/>
            <person name="Lundin D."/>
            <person name="Andersson A."/>
            <person name="Bertilsson S."/>
            <person name="Dopson M."/>
        </authorList>
    </citation>
    <scope>NUCLEOTIDE SEQUENCE</scope>
    <source>
        <strain evidence="1">TM448B00955</strain>
    </source>
</reference>